<dbReference type="EMBL" id="JBBPBN010000006">
    <property type="protein sequence ID" value="KAK9035729.1"/>
    <property type="molecule type" value="Genomic_DNA"/>
</dbReference>
<gene>
    <name evidence="2" type="ORF">V6N11_077760</name>
</gene>
<dbReference type="PANTHER" id="PTHR37728:SF1">
    <property type="entry name" value="OS06G0132300 PROTEIN"/>
    <property type="match status" value="1"/>
</dbReference>
<evidence type="ECO:0000313" key="3">
    <source>
        <dbReference type="Proteomes" id="UP001396334"/>
    </source>
</evidence>
<feature type="region of interest" description="Disordered" evidence="1">
    <location>
        <begin position="35"/>
        <end position="55"/>
    </location>
</feature>
<comment type="caution">
    <text evidence="2">The sequence shown here is derived from an EMBL/GenBank/DDBJ whole genome shotgun (WGS) entry which is preliminary data.</text>
</comment>
<accession>A0ABR2TE86</accession>
<protein>
    <submittedName>
        <fullName evidence="2">Uncharacterized protein</fullName>
    </submittedName>
</protein>
<reference evidence="2 3" key="1">
    <citation type="journal article" date="2024" name="G3 (Bethesda)">
        <title>Genome assembly of Hibiscus sabdariffa L. provides insights into metabolisms of medicinal natural products.</title>
        <authorList>
            <person name="Kim T."/>
        </authorList>
    </citation>
    <scope>NUCLEOTIDE SEQUENCE [LARGE SCALE GENOMIC DNA]</scope>
    <source>
        <strain evidence="2">TK-2024</strain>
        <tissue evidence="2">Old leaves</tissue>
    </source>
</reference>
<evidence type="ECO:0000256" key="1">
    <source>
        <dbReference type="SAM" id="MobiDB-lite"/>
    </source>
</evidence>
<keyword evidence="3" id="KW-1185">Reference proteome</keyword>
<sequence length="131" mass="14798">MWTMSLGACVPASTPIRTKHRPLGLSQFPINVSANSRLRGKPAASNPKQEDGKEISGSDVLWALQRAAAQKKKEKIKKKALTSSEVSHREKNSIDYTDVRPLEIKSEWTLKLEELEKRLQHLLQEEHEDTA</sequence>
<dbReference type="PANTHER" id="PTHR37728">
    <property type="entry name" value="BNAA04G26730D PROTEIN"/>
    <property type="match status" value="1"/>
</dbReference>
<proteinExistence type="predicted"/>
<organism evidence="2 3">
    <name type="scientific">Hibiscus sabdariffa</name>
    <name type="common">roselle</name>
    <dbReference type="NCBI Taxonomy" id="183260"/>
    <lineage>
        <taxon>Eukaryota</taxon>
        <taxon>Viridiplantae</taxon>
        <taxon>Streptophyta</taxon>
        <taxon>Embryophyta</taxon>
        <taxon>Tracheophyta</taxon>
        <taxon>Spermatophyta</taxon>
        <taxon>Magnoliopsida</taxon>
        <taxon>eudicotyledons</taxon>
        <taxon>Gunneridae</taxon>
        <taxon>Pentapetalae</taxon>
        <taxon>rosids</taxon>
        <taxon>malvids</taxon>
        <taxon>Malvales</taxon>
        <taxon>Malvaceae</taxon>
        <taxon>Malvoideae</taxon>
        <taxon>Hibiscus</taxon>
    </lineage>
</organism>
<dbReference type="Proteomes" id="UP001396334">
    <property type="component" value="Unassembled WGS sequence"/>
</dbReference>
<name>A0ABR2TE86_9ROSI</name>
<evidence type="ECO:0000313" key="2">
    <source>
        <dbReference type="EMBL" id="KAK9035729.1"/>
    </source>
</evidence>